<dbReference type="VEuPathDB" id="VectorBase:ASTEI20_046009"/>
<dbReference type="GO" id="GO:0016559">
    <property type="term" value="P:peroxisome fission"/>
    <property type="evidence" value="ECO:0007669"/>
    <property type="project" value="InterPro"/>
</dbReference>
<accession>A0A182XZK8</accession>
<dbReference type="CDD" id="cd09531">
    <property type="entry name" value="SAM_CS047"/>
    <property type="match status" value="1"/>
</dbReference>
<dbReference type="InterPro" id="IPR001660">
    <property type="entry name" value="SAM"/>
</dbReference>
<keyword evidence="1" id="KW-0472">Membrane</keyword>
<comment type="subcellular location">
    <subcellularLocation>
        <location evidence="3">Peroxisome membrane</location>
    </subcellularLocation>
</comment>
<dbReference type="Gene3D" id="1.10.150.50">
    <property type="entry name" value="Transcription Factor, Ets-1"/>
    <property type="match status" value="1"/>
</dbReference>
<evidence type="ECO:0000256" key="3">
    <source>
        <dbReference type="ARBA" id="ARBA00046271"/>
    </source>
</evidence>
<reference evidence="5" key="2">
    <citation type="submission" date="2020-05" db="UniProtKB">
        <authorList>
            <consortium name="EnsemblMetazoa"/>
        </authorList>
    </citation>
    <scope>IDENTIFICATION</scope>
    <source>
        <strain evidence="5">Indian</strain>
    </source>
</reference>
<keyword evidence="2" id="KW-0576">Peroxisome</keyword>
<evidence type="ECO:0000256" key="2">
    <source>
        <dbReference type="ARBA" id="ARBA00023140"/>
    </source>
</evidence>
<dbReference type="EnsemblMetazoa" id="ASTEI01644-RA">
    <property type="protein sequence ID" value="ASTEI01644-PA"/>
    <property type="gene ID" value="ASTEI01644"/>
</dbReference>
<evidence type="ECO:0000313" key="5">
    <source>
        <dbReference type="EnsemblMetazoa" id="ASTEI01644-PA"/>
    </source>
</evidence>
<dbReference type="VEuPathDB" id="VectorBase:ASTEI20_038914"/>
<feature type="region of interest" description="Disordered" evidence="4">
    <location>
        <begin position="369"/>
        <end position="395"/>
    </location>
</feature>
<dbReference type="PROSITE" id="PS50105">
    <property type="entry name" value="SAM_DOMAIN"/>
    <property type="match status" value="1"/>
</dbReference>
<evidence type="ECO:0000256" key="1">
    <source>
        <dbReference type="ARBA" id="ARBA00023136"/>
    </source>
</evidence>
<dbReference type="InterPro" id="IPR008733">
    <property type="entry name" value="PEX11"/>
</dbReference>
<dbReference type="VEuPathDB" id="VectorBase:ASTE016497"/>
<dbReference type="GO" id="GO:0005634">
    <property type="term" value="C:nucleus"/>
    <property type="evidence" value="ECO:0007669"/>
    <property type="project" value="TreeGrafter"/>
</dbReference>
<dbReference type="SUPFAM" id="SSF47769">
    <property type="entry name" value="SAM/Pointed domain"/>
    <property type="match status" value="1"/>
</dbReference>
<dbReference type="InterPro" id="IPR040772">
    <property type="entry name" value="C19orf47_SAM"/>
</dbReference>
<sequence length="633" mass="68475">MPTPTAATWVKFFTNANIPSPAAATYAHVFVENRIQMDMLMDLNKEYLREMGITTMGDIIAILRHAKKVHEQSARDRVLSVPDGTDGALPVATISATQSTSSVSNGKRTEKSGVMRTVSSAVTAKSEPKPRRVLPEHEGKYKITLPSGNTPRSREILEKKAQEGKPTSSVVSVSATPKVGTKRGSIFDRLNASDSEPPSKVSPKTQTVQLVSSSISSSIFARLGDRQADDNGSTSSSTVRSTASSILKTTNTTNGTSSVLAKIPPVQQKVILVKKMPAKAALPTSSDDEEMGDYPAFGVSGIKSVSFSEEDEVLEIAPRKPQKPAAAGSAGGRLKFNEQEISVKQRLGGSGRMGGNSTAAVPRVSSSFHGTKKVVHMKPQPKLSPVRSGLKSDSIGGARITQPIKARLSLGSQTAAASTKPIVKRMERFSLDSKMPKARRSAPAASSSGGTVFDRLGYNLLRFGKGFEVLYSATGCAAQFNQTAAGLKSNELYDHLFITLGKFASGLFLLADHVVWLSRAGISKGINTTKWVDRSNRFWLISILLNLCRDMQELYRQFVYYSRSNVRNLRRTMYALYRENKPLLVDTIKNACDVFIPLNALGILPVSNKTIGMLGAISSIMGLLPLLYPRLKF</sequence>
<dbReference type="GO" id="GO:0005778">
    <property type="term" value="C:peroxisomal membrane"/>
    <property type="evidence" value="ECO:0007669"/>
    <property type="project" value="UniProtKB-SubCell"/>
</dbReference>
<feature type="region of interest" description="Disordered" evidence="4">
    <location>
        <begin position="182"/>
        <end position="208"/>
    </location>
</feature>
<dbReference type="Pfam" id="PF18017">
    <property type="entry name" value="SAM_4"/>
    <property type="match status" value="1"/>
</dbReference>
<organism evidence="5 6">
    <name type="scientific">Anopheles stephensi</name>
    <name type="common">Indo-Pakistan malaria mosquito</name>
    <dbReference type="NCBI Taxonomy" id="30069"/>
    <lineage>
        <taxon>Eukaryota</taxon>
        <taxon>Metazoa</taxon>
        <taxon>Ecdysozoa</taxon>
        <taxon>Arthropoda</taxon>
        <taxon>Hexapoda</taxon>
        <taxon>Insecta</taxon>
        <taxon>Pterygota</taxon>
        <taxon>Neoptera</taxon>
        <taxon>Endopterygota</taxon>
        <taxon>Diptera</taxon>
        <taxon>Nematocera</taxon>
        <taxon>Culicoidea</taxon>
        <taxon>Culicidae</taxon>
        <taxon>Anophelinae</taxon>
        <taxon>Anopheles</taxon>
    </lineage>
</organism>
<dbReference type="AlphaFoldDB" id="A0A182XZK8"/>
<evidence type="ECO:0000256" key="4">
    <source>
        <dbReference type="SAM" id="MobiDB-lite"/>
    </source>
</evidence>
<dbReference type="InterPro" id="IPR039161">
    <property type="entry name" value="C19orf47-like"/>
</dbReference>
<dbReference type="Pfam" id="PF05648">
    <property type="entry name" value="PEX11"/>
    <property type="match status" value="1"/>
</dbReference>
<feature type="region of interest" description="Disordered" evidence="4">
    <location>
        <begin position="119"/>
        <end position="152"/>
    </location>
</feature>
<feature type="compositionally biased region" description="Polar residues" evidence="4">
    <location>
        <begin position="192"/>
        <end position="208"/>
    </location>
</feature>
<dbReference type="PANTHER" id="PTHR21359:SF1">
    <property type="entry name" value="DUF5577 DOMAIN-CONTAINING PROTEIN"/>
    <property type="match status" value="1"/>
</dbReference>
<evidence type="ECO:0000313" key="6">
    <source>
        <dbReference type="Proteomes" id="UP000076408"/>
    </source>
</evidence>
<proteinExistence type="predicted"/>
<dbReference type="VEuPathDB" id="VectorBase:ASTE016499"/>
<feature type="region of interest" description="Disordered" evidence="4">
    <location>
        <begin position="158"/>
        <end position="177"/>
    </location>
</feature>
<protein>
    <submittedName>
        <fullName evidence="5">Uncharacterized protein</fullName>
    </submittedName>
</protein>
<dbReference type="VEuPathDB" id="VectorBase:ASTEI01644"/>
<dbReference type="PANTHER" id="PTHR21359">
    <property type="entry name" value="DUF5577 DOMAIN-CONTAINING PROTEIN"/>
    <property type="match status" value="1"/>
</dbReference>
<dbReference type="Proteomes" id="UP000076408">
    <property type="component" value="Unassembled WGS sequence"/>
</dbReference>
<feature type="compositionally biased region" description="Basic and acidic residues" evidence="4">
    <location>
        <begin position="126"/>
        <end position="141"/>
    </location>
</feature>
<keyword evidence="6" id="KW-1185">Reference proteome</keyword>
<name>A0A182XZK8_ANOST</name>
<reference evidence="6" key="1">
    <citation type="journal article" date="2014" name="Genome Biol.">
        <title>Genome analysis of a major urban malaria vector mosquito, Anopheles stephensi.</title>
        <authorList>
            <person name="Jiang X."/>
            <person name="Peery A."/>
            <person name="Hall A.B."/>
            <person name="Sharma A."/>
            <person name="Chen X.G."/>
            <person name="Waterhouse R.M."/>
            <person name="Komissarov A."/>
            <person name="Riehle M.M."/>
            <person name="Shouche Y."/>
            <person name="Sharakhova M.V."/>
            <person name="Lawson D."/>
            <person name="Pakpour N."/>
            <person name="Arensburger P."/>
            <person name="Davidson V.L."/>
            <person name="Eiglmeier K."/>
            <person name="Emrich S."/>
            <person name="George P."/>
            <person name="Kennedy R.C."/>
            <person name="Mane S.P."/>
            <person name="Maslen G."/>
            <person name="Oringanje C."/>
            <person name="Qi Y."/>
            <person name="Settlage R."/>
            <person name="Tojo M."/>
            <person name="Tubio J.M."/>
            <person name="Unger M.F."/>
            <person name="Wang B."/>
            <person name="Vernick K.D."/>
            <person name="Ribeiro J.M."/>
            <person name="James A.A."/>
            <person name="Michel K."/>
            <person name="Riehle M.A."/>
            <person name="Luckhart S."/>
            <person name="Sharakhov I.V."/>
            <person name="Tu Z."/>
        </authorList>
    </citation>
    <scope>NUCLEOTIDE SEQUENCE [LARGE SCALE GENOMIC DNA]</scope>
    <source>
        <strain evidence="6">Indian</strain>
    </source>
</reference>
<dbReference type="InterPro" id="IPR013761">
    <property type="entry name" value="SAM/pointed_sf"/>
</dbReference>
<dbReference type="OMA" id="VHITGVH"/>